<evidence type="ECO:0000313" key="2">
    <source>
        <dbReference type="EMBL" id="PSG90559.1"/>
    </source>
</evidence>
<dbReference type="Pfam" id="PF18942">
    <property type="entry name" value="DUF5689"/>
    <property type="match status" value="1"/>
</dbReference>
<dbReference type="AlphaFoldDB" id="A0A2T1NDT8"/>
<accession>A0A2T1NDT8</accession>
<dbReference type="EMBL" id="PXOQ01000007">
    <property type="protein sequence ID" value="PSG90559.1"/>
    <property type="molecule type" value="Genomic_DNA"/>
</dbReference>
<comment type="caution">
    <text evidence="2">The sequence shown here is derived from an EMBL/GenBank/DDBJ whole genome shotgun (WGS) entry which is preliminary data.</text>
</comment>
<protein>
    <recommendedName>
        <fullName evidence="1">DUF5689 domain-containing protein</fullName>
    </recommendedName>
</protein>
<evidence type="ECO:0000313" key="3">
    <source>
        <dbReference type="Proteomes" id="UP000238426"/>
    </source>
</evidence>
<dbReference type="Gene3D" id="2.60.120.200">
    <property type="match status" value="1"/>
</dbReference>
<dbReference type="InterPro" id="IPR043744">
    <property type="entry name" value="DUF5689"/>
</dbReference>
<gene>
    <name evidence="2" type="ORF">C7H52_04560</name>
</gene>
<evidence type="ECO:0000259" key="1">
    <source>
        <dbReference type="Pfam" id="PF18942"/>
    </source>
</evidence>
<dbReference type="Proteomes" id="UP000238426">
    <property type="component" value="Unassembled WGS sequence"/>
</dbReference>
<reference evidence="2 3" key="1">
    <citation type="submission" date="2018-03" db="EMBL/GenBank/DDBJ databases">
        <title>Mesoflavibacter sp. HG37 and Mesoflavibacter sp. HG96 sp.nov., two marine bacteria isolated from seawater of Western Pacific Ocean.</title>
        <authorList>
            <person name="Cheng H."/>
            <person name="Wu Y.-H."/>
            <person name="Guo L.-L."/>
            <person name="Xu X.-W."/>
        </authorList>
    </citation>
    <scope>NUCLEOTIDE SEQUENCE [LARGE SCALE GENOMIC DNA]</scope>
    <source>
        <strain evidence="2 3">KCTC 32269</strain>
    </source>
</reference>
<feature type="domain" description="DUF5689" evidence="1">
    <location>
        <begin position="70"/>
        <end position="304"/>
    </location>
</feature>
<keyword evidence="3" id="KW-1185">Reference proteome</keyword>
<sequence length="490" mass="52744">MLCKILKIKKKNIYLIKTISMKTNKILALGFSLVALLFINSCVEDDDFTTPDLTVAPVDVAALGQFTSFSNIVARYDAAVLDGEQIGVFSVENDAPLYTIGYVVSDDGAGNFFEEIIIQNSVDGNDPATDVRRGLKVEINTRDLGGIYNFGRKVYIKLNGLAIGEENGVYTLGRSNGNSLEQISEAEFTKFIVRDPETATITPKLTTIADLGDLDENTFVKLDNTQIIKAQKNLTYAGEATDEFDGFRSILSCDTNATISLQTSTFADFKGAQLPQGKGSVQGVYSRDFGDDFSVLILNGTEDINFTDPNRCDPVVLDCDGPSGGGAAIFSENFSGFGGYAAEGWTMVNVDGGNVDWFISSFSGNFYSRISAFSSNESEAEVWLVTPGIDLDSTTGEEFSFDVEAAFSNGIILSVLVTENFTGDVTTTDWTELDADIQQGPSSGFGGFESKGPINVSCLNGTVNFAFKYSGSDPSATTRYHVDNVVVTGN</sequence>
<dbReference type="NCBIfam" id="NF038128">
    <property type="entry name" value="choice_anch_J"/>
    <property type="match status" value="1"/>
</dbReference>
<name>A0A2T1NDT8_9FLAO</name>
<proteinExistence type="predicted"/>
<organism evidence="2 3">
    <name type="scientific">Aurantibacter aestuarii</name>
    <dbReference type="NCBI Taxonomy" id="1266046"/>
    <lineage>
        <taxon>Bacteria</taxon>
        <taxon>Pseudomonadati</taxon>
        <taxon>Bacteroidota</taxon>
        <taxon>Flavobacteriia</taxon>
        <taxon>Flavobacteriales</taxon>
        <taxon>Flavobacteriaceae</taxon>
        <taxon>Aurantibacter</taxon>
    </lineage>
</organism>